<feature type="compositionally biased region" description="Polar residues" evidence="1">
    <location>
        <begin position="1"/>
        <end position="15"/>
    </location>
</feature>
<dbReference type="EMBL" id="SZYD01000017">
    <property type="protein sequence ID" value="KAD3067130.1"/>
    <property type="molecule type" value="Genomic_DNA"/>
</dbReference>
<evidence type="ECO:0000313" key="3">
    <source>
        <dbReference type="Proteomes" id="UP000326396"/>
    </source>
</evidence>
<name>A0A5N6LZS0_9ASTR</name>
<dbReference type="PANTHER" id="PTHR46951">
    <property type="entry name" value="BED-TYPE DOMAIN-CONTAINING PROTEIN"/>
    <property type="match status" value="1"/>
</dbReference>
<keyword evidence="3" id="KW-1185">Reference proteome</keyword>
<accession>A0A5N6LZS0</accession>
<gene>
    <name evidence="2" type="ORF">E3N88_35010</name>
</gene>
<evidence type="ECO:0008006" key="4">
    <source>
        <dbReference type="Google" id="ProtNLM"/>
    </source>
</evidence>
<protein>
    <recommendedName>
        <fullName evidence="4">BED-type domain-containing protein</fullName>
    </recommendedName>
</protein>
<comment type="caution">
    <text evidence="2">The sequence shown here is derived from an EMBL/GenBank/DDBJ whole genome shotgun (WGS) entry which is preliminary data.</text>
</comment>
<dbReference type="PANTHER" id="PTHR46951:SF2">
    <property type="entry name" value="BED-TYPE DOMAIN-CONTAINING PROTEIN"/>
    <property type="match status" value="1"/>
</dbReference>
<sequence length="177" mass="19840">MATPSGSNATISSGDPSRKYGTQDPKVRNNITCNFCGKVCKAGISRLKQNLVGGFKDVSDFPKCPSHVREEMKTYMKAKEMSKVENVLKSTIQLDDYDLDGDKDCEEIDVSNVAQRKKARVKGPMDMFFSQVRKETSGSGRQQTINEVCNKELREKACRDVTRWFYDAGIPFNAATF</sequence>
<dbReference type="OrthoDB" id="2442898at2759"/>
<reference evidence="2 3" key="1">
    <citation type="submission" date="2019-05" db="EMBL/GenBank/DDBJ databases">
        <title>Mikania micrantha, genome provides insights into the molecular mechanism of rapid growth.</title>
        <authorList>
            <person name="Liu B."/>
        </authorList>
    </citation>
    <scope>NUCLEOTIDE SEQUENCE [LARGE SCALE GENOMIC DNA]</scope>
    <source>
        <strain evidence="2">NLD-2019</strain>
        <tissue evidence="2">Leaf</tissue>
    </source>
</reference>
<dbReference type="Proteomes" id="UP000326396">
    <property type="component" value="Linkage Group LG7"/>
</dbReference>
<organism evidence="2 3">
    <name type="scientific">Mikania micrantha</name>
    <name type="common">bitter vine</name>
    <dbReference type="NCBI Taxonomy" id="192012"/>
    <lineage>
        <taxon>Eukaryota</taxon>
        <taxon>Viridiplantae</taxon>
        <taxon>Streptophyta</taxon>
        <taxon>Embryophyta</taxon>
        <taxon>Tracheophyta</taxon>
        <taxon>Spermatophyta</taxon>
        <taxon>Magnoliopsida</taxon>
        <taxon>eudicotyledons</taxon>
        <taxon>Gunneridae</taxon>
        <taxon>Pentapetalae</taxon>
        <taxon>asterids</taxon>
        <taxon>campanulids</taxon>
        <taxon>Asterales</taxon>
        <taxon>Asteraceae</taxon>
        <taxon>Asteroideae</taxon>
        <taxon>Heliantheae alliance</taxon>
        <taxon>Eupatorieae</taxon>
        <taxon>Mikania</taxon>
    </lineage>
</organism>
<evidence type="ECO:0000256" key="1">
    <source>
        <dbReference type="SAM" id="MobiDB-lite"/>
    </source>
</evidence>
<evidence type="ECO:0000313" key="2">
    <source>
        <dbReference type="EMBL" id="KAD3067130.1"/>
    </source>
</evidence>
<feature type="region of interest" description="Disordered" evidence="1">
    <location>
        <begin position="1"/>
        <end position="24"/>
    </location>
</feature>
<proteinExistence type="predicted"/>
<dbReference type="AlphaFoldDB" id="A0A5N6LZS0"/>